<sequence length="37" mass="4061">MWDCNSLPSGLKSSFRHVKAIVARVSHMTKAGDITIC</sequence>
<protein>
    <submittedName>
        <fullName evidence="1">Uncharacterized protein</fullName>
    </submittedName>
</protein>
<reference evidence="1" key="1">
    <citation type="submission" date="2016-02" db="EMBL/GenBank/DDBJ databases">
        <title>WGS assembly of Manihot esculenta.</title>
        <authorList>
            <person name="Bredeson J.V."/>
            <person name="Prochnik S.E."/>
            <person name="Lyons J.B."/>
            <person name="Schmutz J."/>
            <person name="Grimwood J."/>
            <person name="Vrebalov J."/>
            <person name="Bart R.S."/>
            <person name="Amuge T."/>
            <person name="Ferguson M.E."/>
            <person name="Green R."/>
            <person name="Putnam N."/>
            <person name="Stites J."/>
            <person name="Rounsley S."/>
            <person name="Rokhsar D.S."/>
        </authorList>
    </citation>
    <scope>NUCLEOTIDE SEQUENCE [LARGE SCALE GENOMIC DNA]</scope>
    <source>
        <tissue evidence="1">Leaf</tissue>
    </source>
</reference>
<organism evidence="1">
    <name type="scientific">Manihot esculenta</name>
    <name type="common">Cassava</name>
    <name type="synonym">Jatropha manihot</name>
    <dbReference type="NCBI Taxonomy" id="3983"/>
    <lineage>
        <taxon>Eukaryota</taxon>
        <taxon>Viridiplantae</taxon>
        <taxon>Streptophyta</taxon>
        <taxon>Embryophyta</taxon>
        <taxon>Tracheophyta</taxon>
        <taxon>Spermatophyta</taxon>
        <taxon>Magnoliopsida</taxon>
        <taxon>eudicotyledons</taxon>
        <taxon>Gunneridae</taxon>
        <taxon>Pentapetalae</taxon>
        <taxon>rosids</taxon>
        <taxon>fabids</taxon>
        <taxon>Malpighiales</taxon>
        <taxon>Euphorbiaceae</taxon>
        <taxon>Crotonoideae</taxon>
        <taxon>Manihoteae</taxon>
        <taxon>Manihot</taxon>
    </lineage>
</organism>
<dbReference type="EMBL" id="CM004395">
    <property type="protein sequence ID" value="OAY40272.1"/>
    <property type="molecule type" value="Genomic_DNA"/>
</dbReference>
<dbReference type="AlphaFoldDB" id="A0A2C9V8U8"/>
<gene>
    <name evidence="1" type="ORF">MANES_09G009200</name>
</gene>
<proteinExistence type="predicted"/>
<accession>A0A2C9V8U8</accession>
<name>A0A2C9V8U8_MANES</name>
<evidence type="ECO:0000313" key="1">
    <source>
        <dbReference type="EMBL" id="OAY40272.1"/>
    </source>
</evidence>